<organism evidence="2 3">
    <name type="scientific">Eumeta variegata</name>
    <name type="common">Bagworm moth</name>
    <name type="synonym">Eumeta japonica</name>
    <dbReference type="NCBI Taxonomy" id="151549"/>
    <lineage>
        <taxon>Eukaryota</taxon>
        <taxon>Metazoa</taxon>
        <taxon>Ecdysozoa</taxon>
        <taxon>Arthropoda</taxon>
        <taxon>Hexapoda</taxon>
        <taxon>Insecta</taxon>
        <taxon>Pterygota</taxon>
        <taxon>Neoptera</taxon>
        <taxon>Endopterygota</taxon>
        <taxon>Lepidoptera</taxon>
        <taxon>Glossata</taxon>
        <taxon>Ditrysia</taxon>
        <taxon>Tineoidea</taxon>
        <taxon>Psychidae</taxon>
        <taxon>Oiketicinae</taxon>
        <taxon>Eumeta</taxon>
    </lineage>
</organism>
<proteinExistence type="predicted"/>
<protein>
    <recommendedName>
        <fullName evidence="4">Reverse transcriptase domain-containing protein</fullName>
    </recommendedName>
</protein>
<gene>
    <name evidence="2" type="ORF">EVAR_60377_1</name>
</gene>
<evidence type="ECO:0008006" key="4">
    <source>
        <dbReference type="Google" id="ProtNLM"/>
    </source>
</evidence>
<dbReference type="OrthoDB" id="8196546at2759"/>
<dbReference type="EMBL" id="BGZK01001982">
    <property type="protein sequence ID" value="GBP89198.1"/>
    <property type="molecule type" value="Genomic_DNA"/>
</dbReference>
<evidence type="ECO:0000313" key="2">
    <source>
        <dbReference type="EMBL" id="GBP89198.1"/>
    </source>
</evidence>
<feature type="region of interest" description="Disordered" evidence="1">
    <location>
        <begin position="131"/>
        <end position="166"/>
    </location>
</feature>
<reference evidence="2 3" key="1">
    <citation type="journal article" date="2019" name="Commun. Biol.">
        <title>The bagworm genome reveals a unique fibroin gene that provides high tensile strength.</title>
        <authorList>
            <person name="Kono N."/>
            <person name="Nakamura H."/>
            <person name="Ohtoshi R."/>
            <person name="Tomita M."/>
            <person name="Numata K."/>
            <person name="Arakawa K."/>
        </authorList>
    </citation>
    <scope>NUCLEOTIDE SEQUENCE [LARGE SCALE GENOMIC DNA]</scope>
</reference>
<evidence type="ECO:0000313" key="3">
    <source>
        <dbReference type="Proteomes" id="UP000299102"/>
    </source>
</evidence>
<name>A0A4C1ZN57_EUMVA</name>
<accession>A0A4C1ZN57</accession>
<keyword evidence="3" id="KW-1185">Reference proteome</keyword>
<comment type="caution">
    <text evidence="2">The sequence shown here is derived from an EMBL/GenBank/DDBJ whole genome shotgun (WGS) entry which is preliminary data.</text>
</comment>
<evidence type="ECO:0000256" key="1">
    <source>
        <dbReference type="SAM" id="MobiDB-lite"/>
    </source>
</evidence>
<sequence length="166" mass="18009">MDELSVKCFLYADDQVLLAPSACGLQEMVNKMNDSVKKKGLKVNVSIHLGRWNLGMAEEKESRINAVEMRSFRDTAHMLMCGVPLKDRCSNGDVRRLVWFEGRCSDWSRKSPDRCTGVGAVAWVSVGGGRGARAAGGSLYRAGGAPSPIRRPTPPPQAPSAPYANT</sequence>
<feature type="compositionally biased region" description="Pro residues" evidence="1">
    <location>
        <begin position="149"/>
        <end position="159"/>
    </location>
</feature>
<dbReference type="AlphaFoldDB" id="A0A4C1ZN57"/>
<dbReference type="Proteomes" id="UP000299102">
    <property type="component" value="Unassembled WGS sequence"/>
</dbReference>
<feature type="compositionally biased region" description="Low complexity" evidence="1">
    <location>
        <begin position="132"/>
        <end position="148"/>
    </location>
</feature>